<feature type="coiled-coil region" evidence="2">
    <location>
        <begin position="7"/>
        <end position="37"/>
    </location>
</feature>
<organism evidence="3 4">
    <name type="scientific">Vibrio phage ValKK3</name>
    <dbReference type="NCBI Taxonomy" id="1610855"/>
    <lineage>
        <taxon>Viruses</taxon>
        <taxon>Duplodnaviria</taxon>
        <taxon>Heunggongvirae</taxon>
        <taxon>Uroviricota</taxon>
        <taxon>Caudoviricetes</taxon>
        <taxon>Pantevenvirales</taxon>
        <taxon>Straboviridae</taxon>
        <taxon>Schizotequatrovirus</taxon>
        <taxon>Schizotequatrovirus valkk3</taxon>
    </lineage>
</organism>
<dbReference type="GO" id="GO:0003689">
    <property type="term" value="F:DNA clamp loader activity"/>
    <property type="evidence" value="ECO:0007669"/>
    <property type="project" value="UniProtKB-UniRule"/>
</dbReference>
<reference evidence="3 4" key="1">
    <citation type="journal article" date="2016" name="Genom Data">
        <title>Complete genome sequence of a giant Vibrio phage ValKK3 infecting Vibrio alginolyticus.</title>
        <authorList>
            <person name="Lal T.M."/>
            <person name="Sano M."/>
            <person name="Hatai K."/>
            <person name="Ransangan J."/>
        </authorList>
    </citation>
    <scope>NUCLEOTIDE SEQUENCE [LARGE SCALE GENOMIC DNA]</scope>
</reference>
<evidence type="ECO:0000313" key="4">
    <source>
        <dbReference type="Proteomes" id="UP000202888"/>
    </source>
</evidence>
<dbReference type="GO" id="GO:0039693">
    <property type="term" value="P:viral DNA genome replication"/>
    <property type="evidence" value="ECO:0007669"/>
    <property type="project" value="UniProtKB-UniRule"/>
</dbReference>
<sequence>MDIFEFLAKGEETEARIAEEEKEYEEELKKAKKAEKYSPFDFVDSIYMKKRLPDAVVDEQYLPFMVNRALSNGIDTVLHAYIMDSVGSKLPNEMQYDYLYHAVRKGKRFNSWAKEPKYDYVDLIVDVYNVNKSHAISISNRLTPEELNQLQEWYDSRTGGLTR</sequence>
<dbReference type="EMBL" id="KP671755">
    <property type="protein sequence ID" value="AJT61022.1"/>
    <property type="molecule type" value="Genomic_DNA"/>
</dbReference>
<accession>A0A0D4DBK2</accession>
<comment type="function">
    <text evidence="1">Forms the sliding-clamp-loader together with the small subunit. The clamp loader holds the clamp in an open conformation and places it onto the DNA.</text>
</comment>
<dbReference type="Proteomes" id="UP000202888">
    <property type="component" value="Segment"/>
</dbReference>
<keyword evidence="1" id="KW-0238">DNA-binding</keyword>
<comment type="subunit">
    <text evidence="1">The sliding-clamp-loader consists of 4 large subunits and 1 small subunit. Interacts with the sliding clamp; this interaction allows the sliding-clamp-loader to open the sliding clamp. Part of the replicase complex that includes the DNA polymerase, the polymerase clamp, the clamp loader complex, the single-stranded DNA binding protein, the primase, the helicase and the helicase assembly factor.</text>
</comment>
<evidence type="ECO:0000313" key="3">
    <source>
        <dbReference type="EMBL" id="AJT61022.1"/>
    </source>
</evidence>
<name>A0A0D4DBK2_9CAUD</name>
<dbReference type="HAMAP" id="MF_04163">
    <property type="entry name" value="T4_Clamp_Loader_S"/>
    <property type="match status" value="1"/>
</dbReference>
<dbReference type="Pfam" id="PF16790">
    <property type="entry name" value="Phage_clamp_A"/>
    <property type="match status" value="1"/>
</dbReference>
<protein>
    <recommendedName>
        <fullName evidence="1">Sliding-clamp-loader small subunit</fullName>
    </recommendedName>
    <alternativeName>
        <fullName evidence="1">Clamp loader gp62 subunit</fullName>
    </alternativeName>
</protein>
<proteinExistence type="inferred from homology"/>
<evidence type="ECO:0000256" key="1">
    <source>
        <dbReference type="HAMAP-Rule" id="MF_04163"/>
    </source>
</evidence>
<dbReference type="InterPro" id="IPR031868">
    <property type="entry name" value="Phage_clamp_gp62"/>
</dbReference>
<dbReference type="RefSeq" id="YP_009201284.1">
    <property type="nucleotide sequence ID" value="NC_028829.1"/>
</dbReference>
<dbReference type="GO" id="GO:0006260">
    <property type="term" value="P:DNA replication"/>
    <property type="evidence" value="ECO:0007669"/>
    <property type="project" value="InterPro"/>
</dbReference>
<dbReference type="GeneID" id="26628507"/>
<dbReference type="OrthoDB" id="19940at10239"/>
<evidence type="ECO:0000256" key="2">
    <source>
        <dbReference type="SAM" id="Coils"/>
    </source>
</evidence>
<dbReference type="KEGG" id="vg:26628507"/>
<keyword evidence="4" id="KW-1185">Reference proteome</keyword>
<keyword evidence="2" id="KW-0175">Coiled coil</keyword>
<dbReference type="Gene3D" id="1.20.272.50">
    <property type="entry name" value="Bacteriophage clamp loader A subunit, A' domain"/>
    <property type="match status" value="1"/>
</dbReference>
<keyword evidence="1" id="KW-0235">DNA replication</keyword>
<dbReference type="GO" id="GO:0003677">
    <property type="term" value="F:DNA binding"/>
    <property type="evidence" value="ECO:0007669"/>
    <property type="project" value="UniProtKB-UniRule"/>
</dbReference>
<comment type="similarity">
    <text evidence="1">Belongs to the Tevenvirinae sliding-clamp-loader small subunit family.</text>
</comment>
<keyword evidence="1" id="KW-1194">Viral DNA replication</keyword>